<evidence type="ECO:0008006" key="3">
    <source>
        <dbReference type="Google" id="ProtNLM"/>
    </source>
</evidence>
<sequence>MFNKKVSRLIMISTVGALLFGCGSDDSSDSSSDYAYVQYYNGSPNSTSTSLVLDDYSYTSIDFADAMPRYGYSTGDADLEIYGQDEDGETVSIYSDTVDMDNDDNHLFVLYGDYLDPQLLDINYNREDMDDLNADDDYEYSKMQVLIANVATDEGTFDAYISLDTQTIDDAVMLGSVGYGSYSDSTILDTEDYIVYLTDTGTKDVIYTTGSMDLTTETVYKLVIRNSFGAGDIKVNIDSVDSTTTVDNYAALEATADYRVFNGLESQSIDVDIASQQETQYLYDISPFTVSDYQSTSFNDYGITAKDATTKTQLFNNLLVTFEQDDVKSLLVYQNEDGSVEGMEITQDLRPRAYEYKVDVVNLSYDYDDLSVYFVRASETIETAEYTLTDLDFVEEQSTTLPEDFYEINIVYEADNGTQTLIYQSDSLDISGDSNFTFVLTPDSTSALGHRLTSLE</sequence>
<name>A0A4Y5YJQ4_9GAMM</name>
<dbReference type="Proteomes" id="UP000319809">
    <property type="component" value="Chromosome"/>
</dbReference>
<evidence type="ECO:0000313" key="1">
    <source>
        <dbReference type="EMBL" id="QDE32805.1"/>
    </source>
</evidence>
<organism evidence="1 2">
    <name type="scientific">Shewanella polaris</name>
    <dbReference type="NCBI Taxonomy" id="2588449"/>
    <lineage>
        <taxon>Bacteria</taxon>
        <taxon>Pseudomonadati</taxon>
        <taxon>Pseudomonadota</taxon>
        <taxon>Gammaproteobacteria</taxon>
        <taxon>Alteromonadales</taxon>
        <taxon>Shewanellaceae</taxon>
        <taxon>Shewanella</taxon>
    </lineage>
</organism>
<dbReference type="KEGG" id="spol:FH971_18645"/>
<dbReference type="PROSITE" id="PS51257">
    <property type="entry name" value="PROKAR_LIPOPROTEIN"/>
    <property type="match status" value="1"/>
</dbReference>
<keyword evidence="2" id="KW-1185">Reference proteome</keyword>
<proteinExistence type="predicted"/>
<evidence type="ECO:0000313" key="2">
    <source>
        <dbReference type="Proteomes" id="UP000319809"/>
    </source>
</evidence>
<dbReference type="AlphaFoldDB" id="A0A4Y5YJQ4"/>
<reference evidence="1 2" key="1">
    <citation type="submission" date="2019-06" db="EMBL/GenBank/DDBJ databases">
        <title>The genome of Shewanella sp. SM1901.</title>
        <authorList>
            <person name="Cha Q."/>
        </authorList>
    </citation>
    <scope>NUCLEOTIDE SEQUENCE [LARGE SCALE GENOMIC DNA]</scope>
    <source>
        <strain evidence="1 2">SM1901</strain>
    </source>
</reference>
<protein>
    <recommendedName>
        <fullName evidence="3">DUF4397 domain-containing protein</fullName>
    </recommendedName>
</protein>
<gene>
    <name evidence="1" type="ORF">FH971_18645</name>
</gene>
<dbReference type="EMBL" id="CP041036">
    <property type="protein sequence ID" value="QDE32805.1"/>
    <property type="molecule type" value="Genomic_DNA"/>
</dbReference>
<accession>A0A4Y5YJQ4</accession>
<dbReference type="RefSeq" id="WP_140235289.1">
    <property type="nucleotide sequence ID" value="NZ_CP041036.1"/>
</dbReference>